<dbReference type="PANTHER" id="PTHR42648:SF18">
    <property type="entry name" value="RETROTRANSPOSON, UNCLASSIFIED-LIKE PROTEIN"/>
    <property type="match status" value="1"/>
</dbReference>
<dbReference type="AlphaFoldDB" id="A0A8S9TK57"/>
<dbReference type="Proteomes" id="UP000704712">
    <property type="component" value="Unassembled WGS sequence"/>
</dbReference>
<sequence length="316" mass="35389">MNGVVLRSVHALLVTSGLPTKLWREAFKFVVTIRNFSPSKAIKDSTPYELFEGRIPYVSGLRVWGCAATYFVPKQRRKGKQDTTAKEALFLGCPKSTTGYRVLDLVTGHIVESRDVKFREQRTLAADYVDQLLDKFYAKKPGVVLPVSIPYVRLPLHDYSSSCSSDETALALHSSDEVGPMDAKVGGDVVEETKVRRAGELEFDNINSGPTKRRRTGELAQTYDTPNCDSTSIIRVDGHENDTRCTKHVEKKRQPGLVEVKRRQKTHTKDPIVTLRRSTPTRRPNVRLHGYSLANYFISTTDKLPKSVRAALAGPD</sequence>
<proteinExistence type="predicted"/>
<evidence type="ECO:0000313" key="3">
    <source>
        <dbReference type="Proteomes" id="UP000704712"/>
    </source>
</evidence>
<dbReference type="Pfam" id="PF25597">
    <property type="entry name" value="SH3_retrovirus"/>
    <property type="match status" value="1"/>
</dbReference>
<evidence type="ECO:0000313" key="2">
    <source>
        <dbReference type="EMBL" id="KAF4129346.1"/>
    </source>
</evidence>
<comment type="caution">
    <text evidence="2">The sequence shown here is derived from an EMBL/GenBank/DDBJ whole genome shotgun (WGS) entry which is preliminary data.</text>
</comment>
<feature type="non-terminal residue" evidence="2">
    <location>
        <position position="316"/>
    </location>
</feature>
<protein>
    <submittedName>
        <fullName evidence="2">Putative integrase catalytic domain-containing protein</fullName>
    </submittedName>
</protein>
<name>A0A8S9TK57_PHYIN</name>
<dbReference type="PANTHER" id="PTHR42648">
    <property type="entry name" value="TRANSPOSASE, PUTATIVE-RELATED"/>
    <property type="match status" value="1"/>
</dbReference>
<dbReference type="InterPro" id="IPR039537">
    <property type="entry name" value="Retrotran_Ty1/copia-like"/>
</dbReference>
<accession>A0A8S9TK57</accession>
<evidence type="ECO:0000259" key="1">
    <source>
        <dbReference type="Pfam" id="PF25597"/>
    </source>
</evidence>
<reference evidence="2" key="1">
    <citation type="submission" date="2020-03" db="EMBL/GenBank/DDBJ databases">
        <title>Hybrid Assembly of Korean Phytophthora infestans isolates.</title>
        <authorList>
            <person name="Prokchorchik M."/>
            <person name="Lee Y."/>
            <person name="Seo J."/>
            <person name="Cho J.-H."/>
            <person name="Park Y.-E."/>
            <person name="Jang D.-C."/>
            <person name="Im J.-S."/>
            <person name="Choi J.-G."/>
            <person name="Park H.-J."/>
            <person name="Lee G.-B."/>
            <person name="Lee Y.-G."/>
            <person name="Hong S.-Y."/>
            <person name="Cho K."/>
            <person name="Sohn K.H."/>
        </authorList>
    </citation>
    <scope>NUCLEOTIDE SEQUENCE</scope>
    <source>
        <strain evidence="2">KR_2_A2</strain>
    </source>
</reference>
<dbReference type="EMBL" id="JAACNO010002975">
    <property type="protein sequence ID" value="KAF4129346.1"/>
    <property type="molecule type" value="Genomic_DNA"/>
</dbReference>
<organism evidence="2 3">
    <name type="scientific">Phytophthora infestans</name>
    <name type="common">Potato late blight agent</name>
    <name type="synonym">Botrytis infestans</name>
    <dbReference type="NCBI Taxonomy" id="4787"/>
    <lineage>
        <taxon>Eukaryota</taxon>
        <taxon>Sar</taxon>
        <taxon>Stramenopiles</taxon>
        <taxon>Oomycota</taxon>
        <taxon>Peronosporomycetes</taxon>
        <taxon>Peronosporales</taxon>
        <taxon>Peronosporaceae</taxon>
        <taxon>Phytophthora</taxon>
    </lineage>
</organism>
<gene>
    <name evidence="2" type="ORF">GN958_ATG21457</name>
</gene>
<dbReference type="InterPro" id="IPR057670">
    <property type="entry name" value="SH3_retrovirus"/>
</dbReference>
<feature type="domain" description="Retroviral polymerase SH3-like" evidence="1">
    <location>
        <begin position="66"/>
        <end position="123"/>
    </location>
</feature>